<feature type="region of interest" description="Disordered" evidence="1">
    <location>
        <begin position="180"/>
        <end position="204"/>
    </location>
</feature>
<evidence type="ECO:0000313" key="2">
    <source>
        <dbReference type="EMBL" id="QRC95147.1"/>
    </source>
</evidence>
<dbReference type="VEuPathDB" id="FungiDB:JI435_431870"/>
<evidence type="ECO:0000313" key="3">
    <source>
        <dbReference type="Proteomes" id="UP000663193"/>
    </source>
</evidence>
<dbReference type="AlphaFoldDB" id="A0A7U2EY87"/>
<reference evidence="3" key="1">
    <citation type="journal article" date="2021" name="BMC Genomics">
        <title>Chromosome-level genome assembly and manually-curated proteome of model necrotroph Parastagonospora nodorum Sn15 reveals a genome-wide trove of candidate effector homologs, and redundancy of virulence-related functions within an accessory chromosome.</title>
        <authorList>
            <person name="Bertazzoni S."/>
            <person name="Jones D.A.B."/>
            <person name="Phan H.T."/>
            <person name="Tan K.-C."/>
            <person name="Hane J.K."/>
        </authorList>
    </citation>
    <scope>NUCLEOTIDE SEQUENCE [LARGE SCALE GENOMIC DNA]</scope>
    <source>
        <strain evidence="3">SN15 / ATCC MYA-4574 / FGSC 10173)</strain>
    </source>
</reference>
<accession>A0A7U2EY87</accession>
<dbReference type="EMBL" id="CP069027">
    <property type="protein sequence ID" value="QRC95147.1"/>
    <property type="molecule type" value="Genomic_DNA"/>
</dbReference>
<organism evidence="2 3">
    <name type="scientific">Phaeosphaeria nodorum (strain SN15 / ATCC MYA-4574 / FGSC 10173)</name>
    <name type="common">Glume blotch fungus</name>
    <name type="synonym">Parastagonospora nodorum</name>
    <dbReference type="NCBI Taxonomy" id="321614"/>
    <lineage>
        <taxon>Eukaryota</taxon>
        <taxon>Fungi</taxon>
        <taxon>Dikarya</taxon>
        <taxon>Ascomycota</taxon>
        <taxon>Pezizomycotina</taxon>
        <taxon>Dothideomycetes</taxon>
        <taxon>Pleosporomycetidae</taxon>
        <taxon>Pleosporales</taxon>
        <taxon>Pleosporineae</taxon>
        <taxon>Phaeosphaeriaceae</taxon>
        <taxon>Parastagonospora</taxon>
    </lineage>
</organism>
<keyword evidence="3" id="KW-1185">Reference proteome</keyword>
<dbReference type="Proteomes" id="UP000663193">
    <property type="component" value="Chromosome 5"/>
</dbReference>
<protein>
    <submittedName>
        <fullName evidence="2">Uncharacterized protein</fullName>
    </submittedName>
</protein>
<evidence type="ECO:0000256" key="1">
    <source>
        <dbReference type="SAM" id="MobiDB-lite"/>
    </source>
</evidence>
<gene>
    <name evidence="2" type="ORF">JI435_431870</name>
</gene>
<sequence>MSTQRSAPPLPPRKMPNHMEALAARISKLRNVMSILREDRDSLKFLAYLVQHYGLYCQTCSRKRKPGGCGPTCPLLRPESYTKKYGSTLLWNIRDNGGLQNIVEQIRQYDLIASDMERWGNNVSLYELGQWEHLTNSWLRRGLNLSYRMGDAPMPITHQFHEVDWAGVKPRDQAILEDEEYRQPASPTDTQKFLSDNLAPLQDD</sequence>
<proteinExistence type="predicted"/>
<name>A0A7U2EY87_PHANO</name>
<feature type="compositionally biased region" description="Polar residues" evidence="1">
    <location>
        <begin position="185"/>
        <end position="194"/>
    </location>
</feature>